<name>A0A2P5FTE6_TREOI</name>
<evidence type="ECO:0000259" key="4">
    <source>
        <dbReference type="PROSITE" id="PS50600"/>
    </source>
</evidence>
<gene>
    <name evidence="5" type="ORF">TorRG33x02_032490</name>
</gene>
<keyword evidence="2 5" id="KW-0645">Protease</keyword>
<feature type="domain" description="Ubiquitin-like protease family profile" evidence="4">
    <location>
        <begin position="1"/>
        <end position="60"/>
    </location>
</feature>
<proteinExistence type="inferred from homology"/>
<organism evidence="5 6">
    <name type="scientific">Trema orientale</name>
    <name type="common">Charcoal tree</name>
    <name type="synonym">Celtis orientalis</name>
    <dbReference type="NCBI Taxonomy" id="63057"/>
    <lineage>
        <taxon>Eukaryota</taxon>
        <taxon>Viridiplantae</taxon>
        <taxon>Streptophyta</taxon>
        <taxon>Embryophyta</taxon>
        <taxon>Tracheophyta</taxon>
        <taxon>Spermatophyta</taxon>
        <taxon>Magnoliopsida</taxon>
        <taxon>eudicotyledons</taxon>
        <taxon>Gunneridae</taxon>
        <taxon>Pentapetalae</taxon>
        <taxon>rosids</taxon>
        <taxon>fabids</taxon>
        <taxon>Rosales</taxon>
        <taxon>Cannabaceae</taxon>
        <taxon>Trema</taxon>
    </lineage>
</organism>
<comment type="similarity">
    <text evidence="1">Belongs to the peptidase C48 family.</text>
</comment>
<evidence type="ECO:0000256" key="2">
    <source>
        <dbReference type="ARBA" id="ARBA00022670"/>
    </source>
</evidence>
<dbReference type="Proteomes" id="UP000237000">
    <property type="component" value="Unassembled WGS sequence"/>
</dbReference>
<keyword evidence="6" id="KW-1185">Reference proteome</keyword>
<dbReference type="InParanoid" id="A0A2P5FTE6"/>
<dbReference type="GO" id="GO:0008234">
    <property type="term" value="F:cysteine-type peptidase activity"/>
    <property type="evidence" value="ECO:0007669"/>
    <property type="project" value="InterPro"/>
</dbReference>
<evidence type="ECO:0000256" key="3">
    <source>
        <dbReference type="ARBA" id="ARBA00022801"/>
    </source>
</evidence>
<sequence>MAVKPGMAVKPSHRKFWDLRKDYHIGDGYAPFKVEWAENVPQQDNGFDCGIFMIKFVEFLMMGEPIDKIQPNKIPFY</sequence>
<dbReference type="Gene3D" id="3.40.395.10">
    <property type="entry name" value="Adenoviral Proteinase, Chain A"/>
    <property type="match status" value="1"/>
</dbReference>
<keyword evidence="3" id="KW-0378">Hydrolase</keyword>
<evidence type="ECO:0000313" key="5">
    <source>
        <dbReference type="EMBL" id="POO01066.1"/>
    </source>
</evidence>
<evidence type="ECO:0000256" key="1">
    <source>
        <dbReference type="ARBA" id="ARBA00005234"/>
    </source>
</evidence>
<dbReference type="GO" id="GO:0006508">
    <property type="term" value="P:proteolysis"/>
    <property type="evidence" value="ECO:0007669"/>
    <property type="project" value="UniProtKB-KW"/>
</dbReference>
<dbReference type="AlphaFoldDB" id="A0A2P5FTE6"/>
<dbReference type="InterPro" id="IPR003653">
    <property type="entry name" value="Peptidase_C48_C"/>
</dbReference>
<comment type="caution">
    <text evidence="5">The sequence shown here is derived from an EMBL/GenBank/DDBJ whole genome shotgun (WGS) entry which is preliminary data.</text>
</comment>
<dbReference type="OrthoDB" id="1680482at2759"/>
<accession>A0A2P5FTE6</accession>
<reference evidence="6" key="1">
    <citation type="submission" date="2016-06" db="EMBL/GenBank/DDBJ databases">
        <title>Parallel loss of symbiosis genes in relatives of nitrogen-fixing non-legume Parasponia.</title>
        <authorList>
            <person name="Van Velzen R."/>
            <person name="Holmer R."/>
            <person name="Bu F."/>
            <person name="Rutten L."/>
            <person name="Van Zeijl A."/>
            <person name="Liu W."/>
            <person name="Santuari L."/>
            <person name="Cao Q."/>
            <person name="Sharma T."/>
            <person name="Shen D."/>
            <person name="Roswanjaya Y."/>
            <person name="Wardhani T."/>
            <person name="Kalhor M.S."/>
            <person name="Jansen J."/>
            <person name="Van den Hoogen J."/>
            <person name="Gungor B."/>
            <person name="Hartog M."/>
            <person name="Hontelez J."/>
            <person name="Verver J."/>
            <person name="Yang W.-C."/>
            <person name="Schijlen E."/>
            <person name="Repin R."/>
            <person name="Schilthuizen M."/>
            <person name="Schranz E."/>
            <person name="Heidstra R."/>
            <person name="Miyata K."/>
            <person name="Fedorova E."/>
            <person name="Kohlen W."/>
            <person name="Bisseling T."/>
            <person name="Smit S."/>
            <person name="Geurts R."/>
        </authorList>
    </citation>
    <scope>NUCLEOTIDE SEQUENCE [LARGE SCALE GENOMIC DNA]</scope>
    <source>
        <strain evidence="6">cv. RG33-2</strain>
    </source>
</reference>
<dbReference type="SUPFAM" id="SSF54001">
    <property type="entry name" value="Cysteine proteinases"/>
    <property type="match status" value="1"/>
</dbReference>
<protein>
    <submittedName>
        <fullName evidence="5">Ulp1 protease family, C-terminal catalytic domain containing protein</fullName>
    </submittedName>
</protein>
<evidence type="ECO:0000313" key="6">
    <source>
        <dbReference type="Proteomes" id="UP000237000"/>
    </source>
</evidence>
<dbReference type="EMBL" id="JXTC01000010">
    <property type="protein sequence ID" value="POO01066.1"/>
    <property type="molecule type" value="Genomic_DNA"/>
</dbReference>
<dbReference type="PROSITE" id="PS50600">
    <property type="entry name" value="ULP_PROTEASE"/>
    <property type="match status" value="1"/>
</dbReference>
<dbReference type="Pfam" id="PF02902">
    <property type="entry name" value="Peptidase_C48"/>
    <property type="match status" value="1"/>
</dbReference>
<dbReference type="InterPro" id="IPR038765">
    <property type="entry name" value="Papain-like_cys_pep_sf"/>
</dbReference>